<evidence type="ECO:0000313" key="1">
    <source>
        <dbReference type="EMBL" id="NOH73454.1"/>
    </source>
</evidence>
<evidence type="ECO:0000313" key="2">
    <source>
        <dbReference type="Proteomes" id="UP000565719"/>
    </source>
</evidence>
<accession>A0A7Y4A420</accession>
<name>A0A7Y4A420_9VIBR</name>
<dbReference type="Proteomes" id="UP000565719">
    <property type="component" value="Unassembled WGS sequence"/>
</dbReference>
<dbReference type="AlphaFoldDB" id="A0A7Y4A420"/>
<sequence>MLDTRKAQKRLGRMRMFFIVKCWGMLTAPMGCEEIKNQVVRLGAALALRALLIPAGLDSCFALSAEKAPHGRNH</sequence>
<reference evidence="1 2" key="1">
    <citation type="submission" date="2019-09" db="EMBL/GenBank/DDBJ databases">
        <title>Draft genome sequencing and comparative genomics of hatchery-associated Vibrios.</title>
        <authorList>
            <person name="Kehlet-Delgado H."/>
            <person name="Mueller R.S."/>
        </authorList>
    </citation>
    <scope>NUCLEOTIDE SEQUENCE [LARGE SCALE GENOMIC DNA]</scope>
    <source>
        <strain evidence="1 2">99-46-Y</strain>
    </source>
</reference>
<comment type="caution">
    <text evidence="1">The sequence shown here is derived from an EMBL/GenBank/DDBJ whole genome shotgun (WGS) entry which is preliminary data.</text>
</comment>
<protein>
    <submittedName>
        <fullName evidence="1">Uncharacterized protein</fullName>
    </submittedName>
</protein>
<organism evidence="1 2">
    <name type="scientific">Vibrio pectenicida</name>
    <dbReference type="NCBI Taxonomy" id="62763"/>
    <lineage>
        <taxon>Bacteria</taxon>
        <taxon>Pseudomonadati</taxon>
        <taxon>Pseudomonadota</taxon>
        <taxon>Gammaproteobacteria</taxon>
        <taxon>Vibrionales</taxon>
        <taxon>Vibrionaceae</taxon>
        <taxon>Vibrio</taxon>
    </lineage>
</organism>
<gene>
    <name evidence="1" type="ORF">F0225_19290</name>
</gene>
<dbReference type="EMBL" id="VTXC01000115">
    <property type="protein sequence ID" value="NOH73454.1"/>
    <property type="molecule type" value="Genomic_DNA"/>
</dbReference>
<proteinExistence type="predicted"/>